<comment type="caution">
    <text evidence="2">The sequence shown here is derived from an EMBL/GenBank/DDBJ whole genome shotgun (WGS) entry which is preliminary data.</text>
</comment>
<evidence type="ECO:0000313" key="2">
    <source>
        <dbReference type="EMBL" id="OGM14417.1"/>
    </source>
</evidence>
<feature type="transmembrane region" description="Helical" evidence="1">
    <location>
        <begin position="87"/>
        <end position="110"/>
    </location>
</feature>
<evidence type="ECO:0000313" key="3">
    <source>
        <dbReference type="Proteomes" id="UP000179013"/>
    </source>
</evidence>
<feature type="transmembrane region" description="Helical" evidence="1">
    <location>
        <begin position="131"/>
        <end position="152"/>
    </location>
</feature>
<sequence>MLETPHVVVGAAIAAKIANPALALPLAFASHFLLEKVPHWNPHLNTETQEFGKPTKKSTKIVIIDASLAVLGALFIATRVLPDNTHFITILAGGFFAALPDLIEAPYFFLNMKSAFIKRWIFFQKSIQEDTTLIPGLATQLATVVAAFWWILG</sequence>
<feature type="transmembrane region" description="Helical" evidence="1">
    <location>
        <begin position="61"/>
        <end position="81"/>
    </location>
</feature>
<organism evidence="2 3">
    <name type="scientific">Candidatus Woesebacteria bacterium RBG_16_39_8b</name>
    <dbReference type="NCBI Taxonomy" id="1802482"/>
    <lineage>
        <taxon>Bacteria</taxon>
        <taxon>Candidatus Woeseibacteriota</taxon>
    </lineage>
</organism>
<keyword evidence="1" id="KW-0472">Membrane</keyword>
<keyword evidence="1" id="KW-1133">Transmembrane helix</keyword>
<keyword evidence="1" id="KW-0812">Transmembrane</keyword>
<dbReference type="EMBL" id="MGFU01000005">
    <property type="protein sequence ID" value="OGM14417.1"/>
    <property type="molecule type" value="Genomic_DNA"/>
</dbReference>
<proteinExistence type="predicted"/>
<dbReference type="Proteomes" id="UP000179013">
    <property type="component" value="Unassembled WGS sequence"/>
</dbReference>
<evidence type="ECO:0000256" key="1">
    <source>
        <dbReference type="SAM" id="Phobius"/>
    </source>
</evidence>
<gene>
    <name evidence="2" type="ORF">A2V80_03250</name>
</gene>
<accession>A0A1F7XHD2</accession>
<dbReference type="AlphaFoldDB" id="A0A1F7XHD2"/>
<protein>
    <submittedName>
        <fullName evidence="2">Uncharacterized protein</fullName>
    </submittedName>
</protein>
<name>A0A1F7XHD2_9BACT</name>
<reference evidence="2 3" key="1">
    <citation type="journal article" date="2016" name="Nat. Commun.">
        <title>Thousands of microbial genomes shed light on interconnected biogeochemical processes in an aquifer system.</title>
        <authorList>
            <person name="Anantharaman K."/>
            <person name="Brown C.T."/>
            <person name="Hug L.A."/>
            <person name="Sharon I."/>
            <person name="Castelle C.J."/>
            <person name="Probst A.J."/>
            <person name="Thomas B.C."/>
            <person name="Singh A."/>
            <person name="Wilkins M.J."/>
            <person name="Karaoz U."/>
            <person name="Brodie E.L."/>
            <person name="Williams K.H."/>
            <person name="Hubbard S.S."/>
            <person name="Banfield J.F."/>
        </authorList>
    </citation>
    <scope>NUCLEOTIDE SEQUENCE [LARGE SCALE GENOMIC DNA]</scope>
</reference>